<sequence>MDPGLLSVAVTGDPKWHERTPTLLAASVAALAAIGLVVWLTMFVVRQAGGTEPAPLEYVTPFSDSSSSATITTTTGTTSPTRPVETTDISDVIGPSSSSETSSSSERPTRTPRSRANDDDDDDDETTTTRRRARQNETRTLYPRP</sequence>
<name>A0A6H0SD12_9MYCO</name>
<protein>
    <submittedName>
        <fullName evidence="3">Uncharacterized protein</fullName>
    </submittedName>
</protein>
<evidence type="ECO:0000256" key="1">
    <source>
        <dbReference type="SAM" id="MobiDB-lite"/>
    </source>
</evidence>
<keyword evidence="4" id="KW-1185">Reference proteome</keyword>
<reference evidence="3 4" key="1">
    <citation type="submission" date="2019-04" db="EMBL/GenBank/DDBJ databases">
        <title>Draft, Whole-Genome Sequence of the Anthracene-degrading Mycobacterium frederiksbergense LB501T, Isolated from a Polycyclic Aromatic Hydrocarbon (PAH)-Contaminated Soil.</title>
        <authorList>
            <person name="Augelletti F."/>
        </authorList>
    </citation>
    <scope>NUCLEOTIDE SEQUENCE [LARGE SCALE GENOMIC DNA]</scope>
    <source>
        <strain evidence="3 4">LB 501T</strain>
    </source>
</reference>
<gene>
    <name evidence="3" type="ORF">EXE63_11805</name>
</gene>
<organism evidence="3 4">
    <name type="scientific">Mycolicibacterium frederiksbergense</name>
    <dbReference type="NCBI Taxonomy" id="117567"/>
    <lineage>
        <taxon>Bacteria</taxon>
        <taxon>Bacillati</taxon>
        <taxon>Actinomycetota</taxon>
        <taxon>Actinomycetes</taxon>
        <taxon>Mycobacteriales</taxon>
        <taxon>Mycobacteriaceae</taxon>
        <taxon>Mycolicibacterium</taxon>
    </lineage>
</organism>
<keyword evidence="2" id="KW-1133">Transmembrane helix</keyword>
<evidence type="ECO:0000256" key="2">
    <source>
        <dbReference type="SAM" id="Phobius"/>
    </source>
</evidence>
<feature type="compositionally biased region" description="Low complexity" evidence="1">
    <location>
        <begin position="60"/>
        <end position="87"/>
    </location>
</feature>
<evidence type="ECO:0000313" key="4">
    <source>
        <dbReference type="Proteomes" id="UP000501849"/>
    </source>
</evidence>
<dbReference type="AlphaFoldDB" id="A0A6H0SD12"/>
<dbReference type="Proteomes" id="UP000501849">
    <property type="component" value="Chromosome"/>
</dbReference>
<evidence type="ECO:0000313" key="3">
    <source>
        <dbReference type="EMBL" id="QIV85258.1"/>
    </source>
</evidence>
<feature type="region of interest" description="Disordered" evidence="1">
    <location>
        <begin position="52"/>
        <end position="145"/>
    </location>
</feature>
<feature type="transmembrane region" description="Helical" evidence="2">
    <location>
        <begin position="23"/>
        <end position="45"/>
    </location>
</feature>
<feature type="compositionally biased region" description="Low complexity" evidence="1">
    <location>
        <begin position="95"/>
        <end position="106"/>
    </location>
</feature>
<keyword evidence="2" id="KW-0472">Membrane</keyword>
<dbReference type="KEGG" id="mfre:EXE63_11805"/>
<dbReference type="EMBL" id="CP038799">
    <property type="protein sequence ID" value="QIV85258.1"/>
    <property type="molecule type" value="Genomic_DNA"/>
</dbReference>
<accession>A0A6H0SD12</accession>
<proteinExistence type="predicted"/>
<keyword evidence="2" id="KW-0812">Transmembrane</keyword>